<sequence>MQKVKANTTTLITLLRDYTKHLTKLVSNSLWLLSSDILGKGSRLITIIVLAATLSPSLYGTAMLALVCHDILRLLLRSGSGNQVINCSDEQLPVIAKNALSLQWIICITLFIMQLIFAQMMASFFEQSVIAKMLMVMAVSYLLFPVVSIRVFILQRNNQMAHVGICSGICLLIENLSIAALVYQTGDVMAIAYGKLIYSVAWIVIFSFVETKKFGIGFNFSVIKSLVFASTKMMFAESAKGIQQHIDILFAAKLLSPESFGLYSFAKSAGIGITQSINCAFTNALYPQLCSFNRQDDLQQRSRSIYWLTLFLASLFVFQAAAAFLYMPLFFSEQWLLAIPITSVLCCSACTTIFLDVKCCMFRALYCYKTESCSRVAILLCYVLALVFIQPNTAIGLALSMLILSMINLFVFIPFKRLYNLPKIGIKRIQQ</sequence>
<accession>A0ABY9TQR0</accession>
<evidence type="ECO:0000256" key="2">
    <source>
        <dbReference type="ARBA" id="ARBA00022475"/>
    </source>
</evidence>
<keyword evidence="8" id="KW-1185">Reference proteome</keyword>
<evidence type="ECO:0000256" key="1">
    <source>
        <dbReference type="ARBA" id="ARBA00004651"/>
    </source>
</evidence>
<feature type="transmembrane region" description="Helical" evidence="6">
    <location>
        <begin position="372"/>
        <end position="389"/>
    </location>
</feature>
<feature type="transmembrane region" description="Helical" evidence="6">
    <location>
        <begin position="305"/>
        <end position="329"/>
    </location>
</feature>
<feature type="transmembrane region" description="Helical" evidence="6">
    <location>
        <begin position="134"/>
        <end position="154"/>
    </location>
</feature>
<evidence type="ECO:0000256" key="6">
    <source>
        <dbReference type="SAM" id="Phobius"/>
    </source>
</evidence>
<dbReference type="EMBL" id="CP134145">
    <property type="protein sequence ID" value="WNC70663.1"/>
    <property type="molecule type" value="Genomic_DNA"/>
</dbReference>
<gene>
    <name evidence="7" type="ORF">RGQ13_11035</name>
</gene>
<keyword evidence="3 6" id="KW-0812">Transmembrane</keyword>
<evidence type="ECO:0000256" key="4">
    <source>
        <dbReference type="ARBA" id="ARBA00022989"/>
    </source>
</evidence>
<evidence type="ECO:0000313" key="7">
    <source>
        <dbReference type="EMBL" id="WNC70663.1"/>
    </source>
</evidence>
<feature type="transmembrane region" description="Helical" evidence="6">
    <location>
        <begin position="44"/>
        <end position="67"/>
    </location>
</feature>
<feature type="transmembrane region" description="Helical" evidence="6">
    <location>
        <begin position="335"/>
        <end position="360"/>
    </location>
</feature>
<reference evidence="8" key="1">
    <citation type="submission" date="2023-09" db="EMBL/GenBank/DDBJ databases">
        <authorList>
            <person name="Li S."/>
            <person name="Li X."/>
            <person name="Zhang C."/>
            <person name="Zhao Z."/>
        </authorList>
    </citation>
    <scope>NUCLEOTIDE SEQUENCE [LARGE SCALE GENOMIC DNA]</scope>
    <source>
        <strain evidence="8">SQ149</strain>
    </source>
</reference>
<protein>
    <submittedName>
        <fullName evidence="7">Oligosaccharide flippase family protein</fullName>
    </submittedName>
</protein>
<organism evidence="7 8">
    <name type="scientific">Thalassotalea psychrophila</name>
    <dbReference type="NCBI Taxonomy" id="3065647"/>
    <lineage>
        <taxon>Bacteria</taxon>
        <taxon>Pseudomonadati</taxon>
        <taxon>Pseudomonadota</taxon>
        <taxon>Gammaproteobacteria</taxon>
        <taxon>Alteromonadales</taxon>
        <taxon>Colwelliaceae</taxon>
        <taxon>Thalassotalea</taxon>
    </lineage>
</organism>
<dbReference type="Proteomes" id="UP001258994">
    <property type="component" value="Chromosome"/>
</dbReference>
<dbReference type="PANTHER" id="PTHR30250">
    <property type="entry name" value="PST FAMILY PREDICTED COLANIC ACID TRANSPORTER"/>
    <property type="match status" value="1"/>
</dbReference>
<evidence type="ECO:0000313" key="8">
    <source>
        <dbReference type="Proteomes" id="UP001258994"/>
    </source>
</evidence>
<evidence type="ECO:0000256" key="5">
    <source>
        <dbReference type="ARBA" id="ARBA00023136"/>
    </source>
</evidence>
<proteinExistence type="predicted"/>
<feature type="transmembrane region" description="Helical" evidence="6">
    <location>
        <begin position="395"/>
        <end position="415"/>
    </location>
</feature>
<evidence type="ECO:0000256" key="3">
    <source>
        <dbReference type="ARBA" id="ARBA00022692"/>
    </source>
</evidence>
<dbReference type="InterPro" id="IPR050833">
    <property type="entry name" value="Poly_Biosynth_Transport"/>
</dbReference>
<keyword evidence="2" id="KW-1003">Cell membrane</keyword>
<name>A0ABY9TQR0_9GAMM</name>
<keyword evidence="4 6" id="KW-1133">Transmembrane helix</keyword>
<keyword evidence="5 6" id="KW-0472">Membrane</keyword>
<feature type="transmembrane region" description="Helical" evidence="6">
    <location>
        <begin position="160"/>
        <end position="183"/>
    </location>
</feature>
<feature type="transmembrane region" description="Helical" evidence="6">
    <location>
        <begin position="190"/>
        <end position="209"/>
    </location>
</feature>
<dbReference type="PANTHER" id="PTHR30250:SF11">
    <property type="entry name" value="O-ANTIGEN TRANSPORTER-RELATED"/>
    <property type="match status" value="1"/>
</dbReference>
<dbReference type="RefSeq" id="WP_348389802.1">
    <property type="nucleotide sequence ID" value="NZ_CP134145.1"/>
</dbReference>
<dbReference type="Pfam" id="PF13440">
    <property type="entry name" value="Polysacc_synt_3"/>
    <property type="match status" value="1"/>
</dbReference>
<feature type="transmembrane region" description="Helical" evidence="6">
    <location>
        <begin position="102"/>
        <end position="122"/>
    </location>
</feature>
<comment type="subcellular location">
    <subcellularLocation>
        <location evidence="1">Cell membrane</location>
        <topology evidence="1">Multi-pass membrane protein</topology>
    </subcellularLocation>
</comment>